<evidence type="ECO:0000313" key="2">
    <source>
        <dbReference type="EMBL" id="MFK2827160.1"/>
    </source>
</evidence>
<reference evidence="2 3" key="1">
    <citation type="submission" date="2023-07" db="EMBL/GenBank/DDBJ databases">
        <title>Bacillus lucianemedeirus sp. nov, a new species isolated from an immunobiological production facility.</title>
        <authorList>
            <person name="Costa L.V."/>
            <person name="Miranda R.V.S.L."/>
            <person name="Brandao M.L.L."/>
            <person name="Reis C.M.F."/>
            <person name="Frazao A.M."/>
            <person name="Cruz F.V."/>
            <person name="Baio P.V.P."/>
            <person name="Veras J.F.C."/>
            <person name="Ramos J.N."/>
            <person name="Vieira V."/>
        </authorList>
    </citation>
    <scope>NUCLEOTIDE SEQUENCE [LARGE SCALE GENOMIC DNA]</scope>
    <source>
        <strain evidence="2 3">B190/17</strain>
    </source>
</reference>
<protein>
    <submittedName>
        <fullName evidence="2">Helix-turn-helix domain-containing protein</fullName>
    </submittedName>
</protein>
<dbReference type="RefSeq" id="WP_404319163.1">
    <property type="nucleotide sequence ID" value="NZ_JAUIYO010000023.1"/>
</dbReference>
<gene>
    <name evidence="2" type="ORF">QYG89_16175</name>
</gene>
<dbReference type="InterPro" id="IPR041657">
    <property type="entry name" value="HTH_17"/>
</dbReference>
<comment type="caution">
    <text evidence="2">The sequence shown here is derived from an EMBL/GenBank/DDBJ whole genome shotgun (WGS) entry which is preliminary data.</text>
</comment>
<organism evidence="2 3">
    <name type="scientific">Bacillus lumedeiriae</name>
    <dbReference type="NCBI Taxonomy" id="3058829"/>
    <lineage>
        <taxon>Bacteria</taxon>
        <taxon>Bacillati</taxon>
        <taxon>Bacillota</taxon>
        <taxon>Bacilli</taxon>
        <taxon>Bacillales</taxon>
        <taxon>Bacillaceae</taxon>
        <taxon>Bacillus</taxon>
    </lineage>
</organism>
<proteinExistence type="predicted"/>
<dbReference type="NCBIfam" id="TIGR01764">
    <property type="entry name" value="excise"/>
    <property type="match status" value="1"/>
</dbReference>
<dbReference type="Proteomes" id="UP001619911">
    <property type="component" value="Unassembled WGS sequence"/>
</dbReference>
<name>A0ABW8ICD5_9BACI</name>
<keyword evidence="3" id="KW-1185">Reference proteome</keyword>
<dbReference type="Pfam" id="PF12728">
    <property type="entry name" value="HTH_17"/>
    <property type="match status" value="1"/>
</dbReference>
<evidence type="ECO:0000259" key="1">
    <source>
        <dbReference type="Pfam" id="PF12728"/>
    </source>
</evidence>
<sequence length="245" mass="28815">MQSKLEVFKAEHCFTKKDIQESFSDYVKNNYLEVTDQQFTENYHKNILRLCERFQETLDNSLLPELTDDWWYYDFDLKNDGIELNLYYCNELELDENGELSGTTATQGFTLLNIKCDYLSVGQFAELHNVTDTTVRQWIRRGKLRTAKKVGRDWLIPSIAEKPTRGFKNVAYHWHFLPQSLSEQFCYLKDYNSIYIFQSKDNKAEFECIFGYPGTNNRSKVILTATEREKLELALIGSDLVEVIE</sequence>
<accession>A0ABW8ICD5</accession>
<evidence type="ECO:0000313" key="3">
    <source>
        <dbReference type="Proteomes" id="UP001619911"/>
    </source>
</evidence>
<dbReference type="InterPro" id="IPR010093">
    <property type="entry name" value="SinI_DNA-bd"/>
</dbReference>
<dbReference type="EMBL" id="JAUIYO010000023">
    <property type="protein sequence ID" value="MFK2827160.1"/>
    <property type="molecule type" value="Genomic_DNA"/>
</dbReference>
<feature type="domain" description="Helix-turn-helix" evidence="1">
    <location>
        <begin position="118"/>
        <end position="157"/>
    </location>
</feature>